<organism evidence="1 2">
    <name type="scientific">Caerostris extrusa</name>
    <name type="common">Bark spider</name>
    <name type="synonym">Caerostris bankana</name>
    <dbReference type="NCBI Taxonomy" id="172846"/>
    <lineage>
        <taxon>Eukaryota</taxon>
        <taxon>Metazoa</taxon>
        <taxon>Ecdysozoa</taxon>
        <taxon>Arthropoda</taxon>
        <taxon>Chelicerata</taxon>
        <taxon>Arachnida</taxon>
        <taxon>Araneae</taxon>
        <taxon>Araneomorphae</taxon>
        <taxon>Entelegynae</taxon>
        <taxon>Araneoidea</taxon>
        <taxon>Araneidae</taxon>
        <taxon>Caerostris</taxon>
    </lineage>
</organism>
<evidence type="ECO:0000313" key="2">
    <source>
        <dbReference type="Proteomes" id="UP001054945"/>
    </source>
</evidence>
<keyword evidence="2" id="KW-1185">Reference proteome</keyword>
<accession>A0AAV4XWE3</accession>
<gene>
    <name evidence="1" type="ORF">CEXT_414141</name>
</gene>
<dbReference type="AlphaFoldDB" id="A0AAV4XWE3"/>
<reference evidence="1 2" key="1">
    <citation type="submission" date="2021-06" db="EMBL/GenBank/DDBJ databases">
        <title>Caerostris extrusa draft genome.</title>
        <authorList>
            <person name="Kono N."/>
            <person name="Arakawa K."/>
        </authorList>
    </citation>
    <scope>NUCLEOTIDE SEQUENCE [LARGE SCALE GENOMIC DNA]</scope>
</reference>
<dbReference type="EMBL" id="BPLR01018411">
    <property type="protein sequence ID" value="GIY99327.1"/>
    <property type="molecule type" value="Genomic_DNA"/>
</dbReference>
<sequence length="124" mass="13579">MHKKGLPNDKIALRNPAIFFLSGGINNKIPQQAITRRQDKSGSSGNLIHLCPCFHTPPRSPVTTQKAINESKQPDSTRVWLSHYLFSPESFRAAPVCLSGQFSPGSVVGKGVLLRFFLPPAIGR</sequence>
<comment type="caution">
    <text evidence="1">The sequence shown here is derived from an EMBL/GenBank/DDBJ whole genome shotgun (WGS) entry which is preliminary data.</text>
</comment>
<name>A0AAV4XWE3_CAEEX</name>
<evidence type="ECO:0000313" key="1">
    <source>
        <dbReference type="EMBL" id="GIY99327.1"/>
    </source>
</evidence>
<dbReference type="Proteomes" id="UP001054945">
    <property type="component" value="Unassembled WGS sequence"/>
</dbReference>
<protein>
    <submittedName>
        <fullName evidence="1">Uncharacterized protein</fullName>
    </submittedName>
</protein>
<proteinExistence type="predicted"/>